<keyword evidence="1" id="KW-0378">Hydrolase</keyword>
<dbReference type="InterPro" id="IPR008979">
    <property type="entry name" value="Galactose-bd-like_sf"/>
</dbReference>
<dbReference type="InterPro" id="IPR050585">
    <property type="entry name" value="Xaa-Pro_dipeptidyl-ppase/CocE"/>
</dbReference>
<protein>
    <recommendedName>
        <fullName evidence="3">Xaa-Pro dipeptidyl-peptidase C-terminal domain-containing protein</fullName>
    </recommendedName>
</protein>
<evidence type="ECO:0000259" key="3">
    <source>
        <dbReference type="SMART" id="SM00939"/>
    </source>
</evidence>
<gene>
    <name evidence="4" type="ORF">SAMN05192534_1084</name>
</gene>
<evidence type="ECO:0000313" key="5">
    <source>
        <dbReference type="Proteomes" id="UP000199163"/>
    </source>
</evidence>
<dbReference type="AlphaFoldDB" id="A0A1G8DS34"/>
<dbReference type="SMART" id="SM00939">
    <property type="entry name" value="PepX_C"/>
    <property type="match status" value="1"/>
</dbReference>
<dbReference type="Gene3D" id="1.10.3020.10">
    <property type="entry name" value="alpha-amino acid ester hydrolase ( Helical cap domain)"/>
    <property type="match status" value="1"/>
</dbReference>
<feature type="region of interest" description="Disordered" evidence="2">
    <location>
        <begin position="460"/>
        <end position="482"/>
    </location>
</feature>
<dbReference type="SUPFAM" id="SSF49785">
    <property type="entry name" value="Galactose-binding domain-like"/>
    <property type="match status" value="1"/>
</dbReference>
<dbReference type="Pfam" id="PF08530">
    <property type="entry name" value="PepX_C"/>
    <property type="match status" value="1"/>
</dbReference>
<dbReference type="STRING" id="568899.SAMN05192534_1084"/>
<dbReference type="InterPro" id="IPR013736">
    <property type="entry name" value="Xaa-Pro_dipept_C"/>
</dbReference>
<proteinExistence type="predicted"/>
<dbReference type="PANTHER" id="PTHR43056">
    <property type="entry name" value="PEPTIDASE S9 PROLYL OLIGOPEPTIDASE"/>
    <property type="match status" value="1"/>
</dbReference>
<feature type="domain" description="Xaa-Pro dipeptidyl-peptidase C-terminal" evidence="3">
    <location>
        <begin position="316"/>
        <end position="552"/>
    </location>
</feature>
<dbReference type="PANTHER" id="PTHR43056:SF10">
    <property type="entry name" value="COCE_NOND FAMILY, PUTATIVE (AFU_ORTHOLOGUE AFUA_7G00600)-RELATED"/>
    <property type="match status" value="1"/>
</dbReference>
<keyword evidence="5" id="KW-1185">Reference proteome</keyword>
<dbReference type="Pfam" id="PF02129">
    <property type="entry name" value="Peptidase_S15"/>
    <property type="match status" value="1"/>
</dbReference>
<dbReference type="SUPFAM" id="SSF53474">
    <property type="entry name" value="alpha/beta-Hydrolases"/>
    <property type="match status" value="1"/>
</dbReference>
<dbReference type="RefSeq" id="WP_091272836.1">
    <property type="nucleotide sequence ID" value="NZ_FNDK01000008.1"/>
</dbReference>
<organism evidence="4 5">
    <name type="scientific">Alteribacillus persepolensis</name>
    <dbReference type="NCBI Taxonomy" id="568899"/>
    <lineage>
        <taxon>Bacteria</taxon>
        <taxon>Bacillati</taxon>
        <taxon>Bacillota</taxon>
        <taxon>Bacilli</taxon>
        <taxon>Bacillales</taxon>
        <taxon>Bacillaceae</taxon>
        <taxon>Alteribacillus</taxon>
    </lineage>
</organism>
<dbReference type="EMBL" id="FNDK01000008">
    <property type="protein sequence ID" value="SDH60462.1"/>
    <property type="molecule type" value="Genomic_DNA"/>
</dbReference>
<evidence type="ECO:0000256" key="2">
    <source>
        <dbReference type="SAM" id="MobiDB-lite"/>
    </source>
</evidence>
<dbReference type="Proteomes" id="UP000199163">
    <property type="component" value="Unassembled WGS sequence"/>
</dbReference>
<dbReference type="GO" id="GO:0008239">
    <property type="term" value="F:dipeptidyl-peptidase activity"/>
    <property type="evidence" value="ECO:0007669"/>
    <property type="project" value="InterPro"/>
</dbReference>
<dbReference type="Gene3D" id="3.40.50.1820">
    <property type="entry name" value="alpha/beta hydrolase"/>
    <property type="match status" value="1"/>
</dbReference>
<accession>A0A1G8DS34</accession>
<name>A0A1G8DS34_9BACI</name>
<evidence type="ECO:0000256" key="1">
    <source>
        <dbReference type="ARBA" id="ARBA00022801"/>
    </source>
</evidence>
<dbReference type="InterPro" id="IPR029058">
    <property type="entry name" value="AB_hydrolase_fold"/>
</dbReference>
<dbReference type="InterPro" id="IPR000383">
    <property type="entry name" value="Xaa-Pro-like_dom"/>
</dbReference>
<feature type="compositionally biased region" description="Basic and acidic residues" evidence="2">
    <location>
        <begin position="460"/>
        <end position="470"/>
    </location>
</feature>
<reference evidence="4 5" key="1">
    <citation type="submission" date="2016-10" db="EMBL/GenBank/DDBJ databases">
        <authorList>
            <person name="de Groot N.N."/>
        </authorList>
    </citation>
    <scope>NUCLEOTIDE SEQUENCE [LARGE SCALE GENOMIC DNA]</scope>
    <source>
        <strain evidence="4 5">DSM 21632</strain>
    </source>
</reference>
<dbReference type="NCBIfam" id="TIGR00976">
    <property type="entry name" value="CocE_NonD"/>
    <property type="match status" value="1"/>
</dbReference>
<dbReference type="Gene3D" id="2.60.120.260">
    <property type="entry name" value="Galactose-binding domain-like"/>
    <property type="match status" value="1"/>
</dbReference>
<dbReference type="OrthoDB" id="319764at2"/>
<dbReference type="InterPro" id="IPR005674">
    <property type="entry name" value="CocE/Ser_esterase"/>
</dbReference>
<sequence>MKVEKDVRIPMRDGVQLAADIYRPNESEQVPALLAISPYGKELQAQSLTLPPQARPSALWNGAIEAGDIRAVVDHGYAHIIADVRGTGGSEGELVGNYDSGGHGEGKDIYDVVEWMAEQPWCDGNIGMIGISYFATVQLLGAAEKPPHLKAIFANGGHFDLYELGYHGGILWLMPRASREGRGGDSGVAARNVKSKSEKVYTTEEYQERIRKRLNDPDIANWSDFVHLLHYPNRHELWMDFLLNPHDGPFWQEGSPMSVAHKVDIPAYFQVKWGRGWTVEGTIDAFNKVNGVKKLDLQPKPPMQERPFHESHEEMFRWYDYWLKGIDTGILDEESIQMFVEGENKWRGVKQWPLPETEYKTFYLRPRHRISENPEPLGAEQAPPDGFYQVPLTVTNETQSVKWKSDKFMEDTEMTGQGALYVYVEIDTDDTNLITKVYDVDPYGNRQLVTTGYLKASHRELDKSKSEPWKPHHPHTRSEPVPPGEVIEYAIKLYPFSNVFKAGHRLELELSCNESISDENAQLLPPDSYHLPSGRATTHKIYRDKAHPSHLLLPIIPKQD</sequence>
<evidence type="ECO:0000313" key="4">
    <source>
        <dbReference type="EMBL" id="SDH60462.1"/>
    </source>
</evidence>